<organism evidence="2 3">
    <name type="scientific">Spinacia oleracea</name>
    <name type="common">Spinach</name>
    <dbReference type="NCBI Taxonomy" id="3562"/>
    <lineage>
        <taxon>Eukaryota</taxon>
        <taxon>Viridiplantae</taxon>
        <taxon>Streptophyta</taxon>
        <taxon>Embryophyta</taxon>
        <taxon>Tracheophyta</taxon>
        <taxon>Spermatophyta</taxon>
        <taxon>Magnoliopsida</taxon>
        <taxon>eudicotyledons</taxon>
        <taxon>Gunneridae</taxon>
        <taxon>Pentapetalae</taxon>
        <taxon>Caryophyllales</taxon>
        <taxon>Chenopodiaceae</taxon>
        <taxon>Chenopodioideae</taxon>
        <taxon>Anserineae</taxon>
        <taxon>Spinacia</taxon>
    </lineage>
</organism>
<dbReference type="FunFam" id="3.30.740.10:FF:000003">
    <property type="entry name" value="Dynein light chain"/>
    <property type="match status" value="1"/>
</dbReference>
<dbReference type="RefSeq" id="XP_021852673.1">
    <property type="nucleotide sequence ID" value="XM_021996981.2"/>
</dbReference>
<evidence type="ECO:0000256" key="1">
    <source>
        <dbReference type="SAM" id="MobiDB-lite"/>
    </source>
</evidence>
<dbReference type="KEGG" id="soe:110792171"/>
<feature type="compositionally biased region" description="Basic and acidic residues" evidence="1">
    <location>
        <begin position="60"/>
        <end position="81"/>
    </location>
</feature>
<gene>
    <name evidence="3" type="primary">LOC110792171</name>
</gene>
<dbReference type="Proteomes" id="UP000813463">
    <property type="component" value="Chromosome 2"/>
</dbReference>
<dbReference type="InterPro" id="IPR037177">
    <property type="entry name" value="DLC_sf"/>
</dbReference>
<dbReference type="GO" id="GO:0005868">
    <property type="term" value="C:cytoplasmic dynein complex"/>
    <property type="evidence" value="ECO:0000318"/>
    <property type="project" value="GO_Central"/>
</dbReference>
<keyword evidence="2" id="KW-1185">Reference proteome</keyword>
<reference evidence="2" key="1">
    <citation type="journal article" date="2021" name="Nat. Commun.">
        <title>Genomic analyses provide insights into spinach domestication and the genetic basis of agronomic traits.</title>
        <authorList>
            <person name="Cai X."/>
            <person name="Sun X."/>
            <person name="Xu C."/>
            <person name="Sun H."/>
            <person name="Wang X."/>
            <person name="Ge C."/>
            <person name="Zhang Z."/>
            <person name="Wang Q."/>
            <person name="Fei Z."/>
            <person name="Jiao C."/>
            <person name="Wang Q."/>
        </authorList>
    </citation>
    <scope>NUCLEOTIDE SEQUENCE [LARGE SCALE GENOMIC DNA]</scope>
    <source>
        <strain evidence="2">cv. Varoflay</strain>
    </source>
</reference>
<protein>
    <recommendedName>
        <fullName evidence="4">Dynein light chain</fullName>
    </recommendedName>
</protein>
<evidence type="ECO:0008006" key="4">
    <source>
        <dbReference type="Google" id="ProtNLM"/>
    </source>
</evidence>
<dbReference type="PANTHER" id="PTHR11886">
    <property type="entry name" value="DYNEIN LIGHT CHAIN"/>
    <property type="match status" value="1"/>
</dbReference>
<dbReference type="Gene3D" id="3.30.740.10">
    <property type="entry name" value="Protein Inhibitor Of Neuronal Nitric Oxide Synthase"/>
    <property type="match status" value="1"/>
</dbReference>
<dbReference type="GO" id="GO:0007017">
    <property type="term" value="P:microtubule-based process"/>
    <property type="evidence" value="ECO:0007669"/>
    <property type="project" value="InterPro"/>
</dbReference>
<reference evidence="3" key="2">
    <citation type="submission" date="2025-08" db="UniProtKB">
        <authorList>
            <consortium name="RefSeq"/>
        </authorList>
    </citation>
    <scope>IDENTIFICATION</scope>
    <source>
        <tissue evidence="3">Leaf</tissue>
    </source>
</reference>
<accession>A0A9R0INI6</accession>
<proteinExistence type="predicted"/>
<dbReference type="GeneID" id="110792171"/>
<evidence type="ECO:0000313" key="2">
    <source>
        <dbReference type="Proteomes" id="UP000813463"/>
    </source>
</evidence>
<dbReference type="Pfam" id="PF01221">
    <property type="entry name" value="Dynein_light"/>
    <property type="match status" value="1"/>
</dbReference>
<evidence type="ECO:0000313" key="3">
    <source>
        <dbReference type="RefSeq" id="XP_021852673.1"/>
    </source>
</evidence>
<dbReference type="SMART" id="SM01375">
    <property type="entry name" value="Dynein_light"/>
    <property type="match status" value="1"/>
</dbReference>
<dbReference type="GO" id="GO:0045505">
    <property type="term" value="F:dynein intermediate chain binding"/>
    <property type="evidence" value="ECO:0000318"/>
    <property type="project" value="GO_Central"/>
</dbReference>
<dbReference type="InterPro" id="IPR001372">
    <property type="entry name" value="Dynein_light_chain_typ-1/2"/>
</dbReference>
<name>A0A9R0INI6_SPIOL</name>
<sequence length="271" mass="30435">MNATTLEKQKKGNLYVYKFATGSRTPEYQPPTTSVTKRIISSTVWGLRKSKPKPKPNNSAEKEMEKEKGILEKERERERKSVSSVEGKLMSLAKSNGNKVNTSIGERKSVCNSEVEGKGKEFPFLKELQGKGKGEGGRKSVSHVEKNVAYVGNFVEKERKSVGAKLENDVVSAIELLQVKVLVTDMPAFMQIQAFQCARNTFDTLEKFSSKHIAFNLKKEFDKVYGPAWHCIVGSSFGSFVTHATGCFLYFSMEKLCILLFRTKVQRALQK</sequence>
<feature type="region of interest" description="Disordered" evidence="1">
    <location>
        <begin position="45"/>
        <end position="86"/>
    </location>
</feature>
<dbReference type="OrthoDB" id="10033309at2759"/>
<dbReference type="SUPFAM" id="SSF54648">
    <property type="entry name" value="DLC"/>
    <property type="match status" value="1"/>
</dbReference>
<dbReference type="AlphaFoldDB" id="A0A9R0INI6"/>
<dbReference type="PANTHER" id="PTHR11886:SF37">
    <property type="entry name" value="DYNEIN LIGHT CHAIN"/>
    <property type="match status" value="1"/>
</dbReference>